<evidence type="ECO:0000259" key="5">
    <source>
        <dbReference type="Pfam" id="PF13476"/>
    </source>
</evidence>
<feature type="coiled-coil region" evidence="4">
    <location>
        <begin position="235"/>
        <end position="302"/>
    </location>
</feature>
<protein>
    <recommendedName>
        <fullName evidence="3">Nuclease SbcCD subunit C</fullName>
    </recommendedName>
</protein>
<sequence length="930" mass="106071">MKPLKLTMSAFGSYAGKNVIDFTGQQQGIFLITGDTGAGKTTIFDAITYALYNQTSGGERNGNMMRSQYAQPEAETYVELEFLYRGQTYRVRRNPDYKITKTLKNGKIREQKVPHSVELTLPDGTVFPEKKNATDAKIIEILGLTADQFSQIVMIAQGDFLKLLYTKSDERKMIFSKLFRTDIYWKIQENLRRKSMEMDERIQENDRAFEQEKSRIIPLPESEELPLDELVERLRERVKDALKEQNLRRANVEELNKKITKYEEINKLFVSLEKIRRTGKELEARQAESKERRQQIENARKADKVLVAEQQNLRQQQAVEQSAQAIAKMTETLADHQEMFETLKTQLQEAEAKQKREAADTQKKMLALEQSFPSYEALQNARSEEQQAKKVWEDLGKTSEESFHKKEAGIAALKEQQKQQEQVVEQTKKNWEQTSLSASESAKHYEHMYEAFLKEQAGILAENLSAGCPCPVCGSTVHPDPAKLSDHAVTELEVEQAKKTRAAAEEKRDLAHAAFETEKTEKQKLAQAVEKEEADFVLAQTIAKQQRKEAEQNYVSLQKIAEQIREKLVYPSLAEAKKQYAAMQKALEAAEQEIAKKRQKVSELAEAMNTLKGQKLAEEENQKTAKKLAVKTEKEYAKLLEKSGFVSEETYHLAILPERSRSKLEREEKEYESQCLRQQSEQKLLEKQVSGKTYTDTTELNEQLKAEKQALKEAEKTYMELHTAYENDRSVLQNCAVYLEKGKKLESEDQVIKSLSKTANGRLSGSAKIDFETYIQRQYFKQIIHEANKRLLTMSNHQFILKLKEEANTGRKTNEGLDLSVYSLVTDSERDVKTLSGGESFLAALAMALGLSDIVERSAGAIHPDMMFIDEGFGSLDAQSRQQAIEVLGELAGDSRMVGIISHVTELKEQIDRKLVVNRTDNGSRAVWAE</sequence>
<keyword evidence="4" id="KW-0175">Coiled coil</keyword>
<dbReference type="Pfam" id="PF13558">
    <property type="entry name" value="SbcC_Walker_B"/>
    <property type="match status" value="1"/>
</dbReference>
<feature type="coiled-coil region" evidence="4">
    <location>
        <begin position="326"/>
        <end position="434"/>
    </location>
</feature>
<dbReference type="Pfam" id="PF13476">
    <property type="entry name" value="AAA_23"/>
    <property type="match status" value="1"/>
</dbReference>
<feature type="coiled-coil region" evidence="4">
    <location>
        <begin position="661"/>
        <end position="724"/>
    </location>
</feature>
<dbReference type="GO" id="GO:0006302">
    <property type="term" value="P:double-strand break repair"/>
    <property type="evidence" value="ECO:0007669"/>
    <property type="project" value="InterPro"/>
</dbReference>
<evidence type="ECO:0000256" key="2">
    <source>
        <dbReference type="ARBA" id="ARBA00011322"/>
    </source>
</evidence>
<dbReference type="SUPFAM" id="SSF52540">
    <property type="entry name" value="P-loop containing nucleoside triphosphate hydrolases"/>
    <property type="match status" value="1"/>
</dbReference>
<evidence type="ECO:0000256" key="4">
    <source>
        <dbReference type="SAM" id="Coils"/>
    </source>
</evidence>
<evidence type="ECO:0000313" key="6">
    <source>
        <dbReference type="EMBL" id="CRL37704.1"/>
    </source>
</evidence>
<evidence type="ECO:0000256" key="3">
    <source>
        <dbReference type="ARBA" id="ARBA00013368"/>
    </source>
</evidence>
<evidence type="ECO:0000313" key="7">
    <source>
        <dbReference type="Proteomes" id="UP000049828"/>
    </source>
</evidence>
<dbReference type="Gene3D" id="3.40.50.300">
    <property type="entry name" value="P-loop containing nucleotide triphosphate hydrolases"/>
    <property type="match status" value="2"/>
</dbReference>
<dbReference type="AlphaFoldDB" id="A0A0M6WKY2"/>
<dbReference type="GO" id="GO:0016887">
    <property type="term" value="F:ATP hydrolysis activity"/>
    <property type="evidence" value="ECO:0007669"/>
    <property type="project" value="InterPro"/>
</dbReference>
<keyword evidence="7" id="KW-1185">Reference proteome</keyword>
<evidence type="ECO:0000256" key="1">
    <source>
        <dbReference type="ARBA" id="ARBA00006930"/>
    </source>
</evidence>
<dbReference type="InterPro" id="IPR027417">
    <property type="entry name" value="P-loop_NTPase"/>
</dbReference>
<dbReference type="OrthoDB" id="9795626at2"/>
<dbReference type="Proteomes" id="UP000049828">
    <property type="component" value="Unassembled WGS sequence"/>
</dbReference>
<accession>A0A0M6WKY2</accession>
<dbReference type="InterPro" id="IPR025662">
    <property type="entry name" value="Sigma_54_int_dom_ATP-bd_1"/>
</dbReference>
<dbReference type="STRING" id="360807.ERS852392_01188"/>
<comment type="similarity">
    <text evidence="1">Belongs to the SMC family. SbcC subfamily.</text>
</comment>
<feature type="coiled-coil region" evidence="4">
    <location>
        <begin position="487"/>
        <end position="614"/>
    </location>
</feature>
<feature type="domain" description="Rad50/SbcC-type AAA" evidence="5">
    <location>
        <begin position="5"/>
        <end position="296"/>
    </location>
</feature>
<reference evidence="7" key="1">
    <citation type="submission" date="2015-05" db="EMBL/GenBank/DDBJ databases">
        <authorList>
            <consortium name="Pathogen Informatics"/>
        </authorList>
    </citation>
    <scope>NUCLEOTIDE SEQUENCE [LARGE SCALE GENOMIC DNA]</scope>
    <source>
        <strain evidence="7">L1-83</strain>
    </source>
</reference>
<organism evidence="6 7">
    <name type="scientific">Roseburia inulinivorans</name>
    <dbReference type="NCBI Taxonomy" id="360807"/>
    <lineage>
        <taxon>Bacteria</taxon>
        <taxon>Bacillati</taxon>
        <taxon>Bacillota</taxon>
        <taxon>Clostridia</taxon>
        <taxon>Lachnospirales</taxon>
        <taxon>Lachnospiraceae</taxon>
        <taxon>Roseburia</taxon>
    </lineage>
</organism>
<dbReference type="PANTHER" id="PTHR32114:SF2">
    <property type="entry name" value="ABC TRANSPORTER ABCH.3"/>
    <property type="match status" value="1"/>
</dbReference>
<dbReference type="EMBL" id="CVRS01000068">
    <property type="protein sequence ID" value="CRL37704.1"/>
    <property type="molecule type" value="Genomic_DNA"/>
</dbReference>
<gene>
    <name evidence="6" type="ORF">RIL183_20771</name>
</gene>
<name>A0A0M6WKY2_9FIRM</name>
<dbReference type="RefSeq" id="WP_055039621.1">
    <property type="nucleotide sequence ID" value="NZ_CVRS01000068.1"/>
</dbReference>
<comment type="subunit">
    <text evidence="2">Heterodimer of SbcC and SbcD.</text>
</comment>
<proteinExistence type="inferred from homology"/>
<dbReference type="InterPro" id="IPR038729">
    <property type="entry name" value="Rad50/SbcC_AAA"/>
</dbReference>
<dbReference type="PANTHER" id="PTHR32114">
    <property type="entry name" value="ABC TRANSPORTER ABCH.3"/>
    <property type="match status" value="1"/>
</dbReference>
<dbReference type="PROSITE" id="PS00675">
    <property type="entry name" value="SIGMA54_INTERACT_1"/>
    <property type="match status" value="1"/>
</dbReference>